<keyword evidence="4" id="KW-1185">Reference proteome</keyword>
<dbReference type="OrthoDB" id="1890443at2759"/>
<dbReference type="SUPFAM" id="SSF47699">
    <property type="entry name" value="Bifunctional inhibitor/lipid-transfer protein/seed storage 2S albumin"/>
    <property type="match status" value="1"/>
</dbReference>
<keyword evidence="1" id="KW-0446">Lipid-binding</keyword>
<dbReference type="AlphaFoldDB" id="A0A8T2R3K2"/>
<dbReference type="Gene3D" id="1.10.110.10">
    <property type="entry name" value="Plant lipid-transfer and hydrophobic proteins"/>
    <property type="match status" value="1"/>
</dbReference>
<dbReference type="InterPro" id="IPR036312">
    <property type="entry name" value="Bifun_inhib/LTP/seed_sf"/>
</dbReference>
<dbReference type="EMBL" id="CM035435">
    <property type="protein sequence ID" value="KAH7290301.1"/>
    <property type="molecule type" value="Genomic_DNA"/>
</dbReference>
<reference evidence="3" key="1">
    <citation type="submission" date="2021-08" db="EMBL/GenBank/DDBJ databases">
        <title>WGS assembly of Ceratopteris richardii.</title>
        <authorList>
            <person name="Marchant D.B."/>
            <person name="Chen G."/>
            <person name="Jenkins J."/>
            <person name="Shu S."/>
            <person name="Leebens-Mack J."/>
            <person name="Grimwood J."/>
            <person name="Schmutz J."/>
            <person name="Soltis P."/>
            <person name="Soltis D."/>
            <person name="Chen Z.-H."/>
        </authorList>
    </citation>
    <scope>NUCLEOTIDE SEQUENCE</scope>
    <source>
        <strain evidence="3">Whitten #5841</strain>
        <tissue evidence="3">Leaf</tissue>
    </source>
</reference>
<accession>A0A8T2R3K2</accession>
<keyword evidence="1" id="KW-0813">Transport</keyword>
<organism evidence="3 4">
    <name type="scientific">Ceratopteris richardii</name>
    <name type="common">Triangle waterfern</name>
    <dbReference type="NCBI Taxonomy" id="49495"/>
    <lineage>
        <taxon>Eukaryota</taxon>
        <taxon>Viridiplantae</taxon>
        <taxon>Streptophyta</taxon>
        <taxon>Embryophyta</taxon>
        <taxon>Tracheophyta</taxon>
        <taxon>Polypodiopsida</taxon>
        <taxon>Polypodiidae</taxon>
        <taxon>Polypodiales</taxon>
        <taxon>Pteridineae</taxon>
        <taxon>Pteridaceae</taxon>
        <taxon>Parkerioideae</taxon>
        <taxon>Ceratopteris</taxon>
    </lineage>
</organism>
<proteinExistence type="inferred from homology"/>
<protein>
    <recommendedName>
        <fullName evidence="1">Non-specific lipid-transfer protein</fullName>
    </recommendedName>
</protein>
<dbReference type="GO" id="GO:0008289">
    <property type="term" value="F:lipid binding"/>
    <property type="evidence" value="ECO:0007669"/>
    <property type="project" value="UniProtKB-KW"/>
</dbReference>
<comment type="caution">
    <text evidence="3">The sequence shown here is derived from an EMBL/GenBank/DDBJ whole genome shotgun (WGS) entry which is preliminary data.</text>
</comment>
<dbReference type="SMART" id="SM00499">
    <property type="entry name" value="AAI"/>
    <property type="match status" value="1"/>
</dbReference>
<dbReference type="PRINTS" id="PR00382">
    <property type="entry name" value="LIPIDTRNSFER"/>
</dbReference>
<dbReference type="GO" id="GO:0006869">
    <property type="term" value="P:lipid transport"/>
    <property type="evidence" value="ECO:0007669"/>
    <property type="project" value="InterPro"/>
</dbReference>
<dbReference type="Proteomes" id="UP000825935">
    <property type="component" value="Chromosome 30"/>
</dbReference>
<evidence type="ECO:0000313" key="3">
    <source>
        <dbReference type="EMBL" id="KAH7290301.1"/>
    </source>
</evidence>
<name>A0A8T2R3K2_CERRI</name>
<gene>
    <name evidence="3" type="ORF">KP509_30G041400</name>
</gene>
<dbReference type="InterPro" id="IPR016140">
    <property type="entry name" value="Bifunc_inhib/LTP/seed_store"/>
</dbReference>
<dbReference type="Pfam" id="PF00234">
    <property type="entry name" value="Tryp_alpha_amyl"/>
    <property type="match status" value="1"/>
</dbReference>
<evidence type="ECO:0000259" key="2">
    <source>
        <dbReference type="SMART" id="SM00499"/>
    </source>
</evidence>
<comment type="similarity">
    <text evidence="1">Belongs to the plant LTP family.</text>
</comment>
<dbReference type="PANTHER" id="PTHR33076">
    <property type="entry name" value="NON-SPECIFIC LIPID-TRANSFER PROTEIN 2-RELATED"/>
    <property type="match status" value="1"/>
</dbReference>
<dbReference type="PROSITE" id="PS00597">
    <property type="entry name" value="PLANT_LTP"/>
    <property type="match status" value="1"/>
</dbReference>
<dbReference type="OMA" id="QIACGCL"/>
<dbReference type="InterPro" id="IPR000528">
    <property type="entry name" value="Plant_nsLTP"/>
</dbReference>
<dbReference type="PROSITE" id="PS51257">
    <property type="entry name" value="PROKAR_LIPOPROTEIN"/>
    <property type="match status" value="1"/>
</dbReference>
<comment type="function">
    <text evidence="1">Plant non-specific lipid-transfer proteins transfer phospholipids as well as galactolipids across membranes. May play a role in wax or cutin deposition in the cell walls of expanding epidermal cells and certain secretory tissues.</text>
</comment>
<feature type="domain" description="Bifunctional inhibitor/plant lipid transfer protein/seed storage helical" evidence="2">
    <location>
        <begin position="40"/>
        <end position="126"/>
    </location>
</feature>
<evidence type="ECO:0000313" key="4">
    <source>
        <dbReference type="Proteomes" id="UP000825935"/>
    </source>
</evidence>
<sequence>MSPIIVKLRDSADICMAVNVLAMACLLMTLPNLGDAAISCFTVTNDIAGCATYLVNGGSPSGACCSGVKSLYSSTVSSRADRITACNCIKSLASNFGSSLKSSSVSGLPKACGVNLGYTISLSTNCASIP</sequence>
<dbReference type="CDD" id="cd01960">
    <property type="entry name" value="nsLTP1"/>
    <property type="match status" value="1"/>
</dbReference>
<evidence type="ECO:0000256" key="1">
    <source>
        <dbReference type="RuleBase" id="RU000628"/>
    </source>
</evidence>